<dbReference type="Gene3D" id="3.90.50.10">
    <property type="entry name" value="Photosynthetic Reaction Center, subunit H, domain 2"/>
    <property type="match status" value="1"/>
</dbReference>
<dbReference type="InterPro" id="IPR011033">
    <property type="entry name" value="PRC_barrel-like_sf"/>
</dbReference>
<proteinExistence type="predicted"/>
<accession>A0A1Y6BQ89</accession>
<evidence type="ECO:0000313" key="2">
    <source>
        <dbReference type="Proteomes" id="UP000192907"/>
    </source>
</evidence>
<dbReference type="InterPro" id="IPR014747">
    <property type="entry name" value="Bac_photo_RC_H_C"/>
</dbReference>
<dbReference type="SUPFAM" id="SSF50346">
    <property type="entry name" value="PRC-barrel domain"/>
    <property type="match status" value="2"/>
</dbReference>
<organism evidence="1 2">
    <name type="scientific">Pseudobacteriovorax antillogorgiicola</name>
    <dbReference type="NCBI Taxonomy" id="1513793"/>
    <lineage>
        <taxon>Bacteria</taxon>
        <taxon>Pseudomonadati</taxon>
        <taxon>Bdellovibrionota</taxon>
        <taxon>Oligoflexia</taxon>
        <taxon>Oligoflexales</taxon>
        <taxon>Pseudobacteriovoracaceae</taxon>
        <taxon>Pseudobacteriovorax</taxon>
    </lineage>
</organism>
<dbReference type="GO" id="GO:0019684">
    <property type="term" value="P:photosynthesis, light reaction"/>
    <property type="evidence" value="ECO:0007669"/>
    <property type="project" value="InterPro"/>
</dbReference>
<dbReference type="AlphaFoldDB" id="A0A1Y6BQ89"/>
<sequence length="233" mass="25998">MFIRIQDVLGKVLHAQDGVMGTVHDFLFDDETWTITHVVIACHNWVGVEKFVVEASLAGIEPHMDGIGVSVNLSKEGLHEGSIANTSGPQARQEAGSLEGFYLWRMARTIPHTGLVPGKTNVLQTSDRGLDAKLKSVRTLSSGYRAMTVDDEELGCCDDVLVNPETWKIVGMNISNRRWLPSTQDLILLPKEVRQIDQESEMLNTIEFEKPAFSQPSAQEEPNYLQSVINFYQ</sequence>
<name>A0A1Y6BQ89_9BACT</name>
<dbReference type="RefSeq" id="WP_132318243.1">
    <property type="nucleotide sequence ID" value="NZ_FWZT01000007.1"/>
</dbReference>
<gene>
    <name evidence="1" type="ORF">SAMN06296036_107220</name>
</gene>
<reference evidence="2" key="1">
    <citation type="submission" date="2017-04" db="EMBL/GenBank/DDBJ databases">
        <authorList>
            <person name="Varghese N."/>
            <person name="Submissions S."/>
        </authorList>
    </citation>
    <scope>NUCLEOTIDE SEQUENCE [LARGE SCALE GENOMIC DNA]</scope>
    <source>
        <strain evidence="2">RKEM611</strain>
    </source>
</reference>
<dbReference type="Proteomes" id="UP000192907">
    <property type="component" value="Unassembled WGS sequence"/>
</dbReference>
<keyword evidence="2" id="KW-1185">Reference proteome</keyword>
<dbReference type="OrthoDB" id="9793882at2"/>
<dbReference type="STRING" id="1513793.SAMN06296036_107220"/>
<dbReference type="GO" id="GO:0030077">
    <property type="term" value="C:plasma membrane light-harvesting complex"/>
    <property type="evidence" value="ECO:0007669"/>
    <property type="project" value="InterPro"/>
</dbReference>
<evidence type="ECO:0000313" key="1">
    <source>
        <dbReference type="EMBL" id="SMF22650.1"/>
    </source>
</evidence>
<evidence type="ECO:0008006" key="3">
    <source>
        <dbReference type="Google" id="ProtNLM"/>
    </source>
</evidence>
<dbReference type="EMBL" id="FWZT01000007">
    <property type="protein sequence ID" value="SMF22650.1"/>
    <property type="molecule type" value="Genomic_DNA"/>
</dbReference>
<protein>
    <recommendedName>
        <fullName evidence="3">PRC-barrel domain-containing protein</fullName>
    </recommendedName>
</protein>